<keyword evidence="1" id="KW-1133">Transmembrane helix</keyword>
<feature type="transmembrane region" description="Helical" evidence="1">
    <location>
        <begin position="48"/>
        <end position="73"/>
    </location>
</feature>
<evidence type="ECO:0000313" key="3">
    <source>
        <dbReference type="Proteomes" id="UP001059819"/>
    </source>
</evidence>
<dbReference type="RefSeq" id="WP_259430210.1">
    <property type="nucleotide sequence ID" value="NZ_CP103424.1"/>
</dbReference>
<evidence type="ECO:0000313" key="2">
    <source>
        <dbReference type="EMBL" id="UWD35052.1"/>
    </source>
</evidence>
<dbReference type="EMBL" id="CP103424">
    <property type="protein sequence ID" value="UWD35052.1"/>
    <property type="molecule type" value="Genomic_DNA"/>
</dbReference>
<keyword evidence="1" id="KW-0812">Transmembrane</keyword>
<proteinExistence type="predicted"/>
<dbReference type="Proteomes" id="UP001059819">
    <property type="component" value="Chromosome"/>
</dbReference>
<accession>A0ABY5TWM4</accession>
<name>A0ABY5TWM4_9MOLU</name>
<keyword evidence="1" id="KW-0472">Membrane</keyword>
<reference evidence="2" key="1">
    <citation type="submission" date="2022-08" db="EMBL/GenBank/DDBJ databases">
        <title>Complete genome sequence of Mycoplasma cottewii type strain VIS.</title>
        <authorList>
            <person name="Spergser J."/>
        </authorList>
    </citation>
    <scope>NUCLEOTIDE SEQUENCE</scope>
    <source>
        <strain evidence="2">VIS</strain>
    </source>
</reference>
<organism evidence="2 3">
    <name type="scientific">Mycoplasma cottewii</name>
    <dbReference type="NCBI Taxonomy" id="51364"/>
    <lineage>
        <taxon>Bacteria</taxon>
        <taxon>Bacillati</taxon>
        <taxon>Mycoplasmatota</taxon>
        <taxon>Mollicutes</taxon>
        <taxon>Mycoplasmataceae</taxon>
        <taxon>Mycoplasma</taxon>
    </lineage>
</organism>
<gene>
    <name evidence="2" type="ORF">NX779_00110</name>
</gene>
<keyword evidence="3" id="KW-1185">Reference proteome</keyword>
<feature type="transmembrane region" description="Helical" evidence="1">
    <location>
        <begin position="6"/>
        <end position="28"/>
    </location>
</feature>
<evidence type="ECO:0000256" key="1">
    <source>
        <dbReference type="SAM" id="Phobius"/>
    </source>
</evidence>
<sequence>MDAKYIVLIVNIVVGVILLIIGGLLQLYIKKKNAITFNTQKTSKRQTFLSLISISLIVAGILVLLLGGLSQFITNIVN</sequence>
<protein>
    <submittedName>
        <fullName evidence="2">Uncharacterized protein</fullName>
    </submittedName>
</protein>